<dbReference type="SUPFAM" id="SSF52540">
    <property type="entry name" value="P-loop containing nucleoside triphosphate hydrolases"/>
    <property type="match status" value="1"/>
</dbReference>
<dbReference type="GO" id="GO:0003924">
    <property type="term" value="F:GTPase activity"/>
    <property type="evidence" value="ECO:0007669"/>
    <property type="project" value="InterPro"/>
</dbReference>
<evidence type="ECO:0000313" key="6">
    <source>
        <dbReference type="Proteomes" id="UP000242814"/>
    </source>
</evidence>
<dbReference type="GO" id="GO:0016559">
    <property type="term" value="P:peroxisome fission"/>
    <property type="evidence" value="ECO:0007669"/>
    <property type="project" value="TreeGrafter"/>
</dbReference>
<dbReference type="GO" id="GO:0005874">
    <property type="term" value="C:microtubule"/>
    <property type="evidence" value="ECO:0007669"/>
    <property type="project" value="TreeGrafter"/>
</dbReference>
<comment type="caution">
    <text evidence="5">The sequence shown here is derived from an EMBL/GenBank/DDBJ whole genome shotgun (WGS) entry which is preliminary data.</text>
</comment>
<dbReference type="InterPro" id="IPR022812">
    <property type="entry name" value="Dynamin"/>
</dbReference>
<dbReference type="VEuPathDB" id="FungiDB:PABG_04110"/>
<dbReference type="InterPro" id="IPR001401">
    <property type="entry name" value="Dynamin_GTPase"/>
</dbReference>
<gene>
    <name evidence="5" type="ORF">ACO22_04307</name>
</gene>
<dbReference type="GO" id="GO:0048312">
    <property type="term" value="P:intracellular distribution of mitochondria"/>
    <property type="evidence" value="ECO:0007669"/>
    <property type="project" value="TreeGrafter"/>
</dbReference>
<dbReference type="InterPro" id="IPR045063">
    <property type="entry name" value="Dynamin_N"/>
</dbReference>
<feature type="compositionally biased region" description="Polar residues" evidence="3">
    <location>
        <begin position="669"/>
        <end position="687"/>
    </location>
</feature>
<dbReference type="EMBL" id="LZYO01000167">
    <property type="protein sequence ID" value="ODH27075.1"/>
    <property type="molecule type" value="Genomic_DNA"/>
</dbReference>
<dbReference type="PROSITE" id="PS51388">
    <property type="entry name" value="GED"/>
    <property type="match status" value="1"/>
</dbReference>
<feature type="compositionally biased region" description="Polar residues" evidence="3">
    <location>
        <begin position="697"/>
        <end position="711"/>
    </location>
</feature>
<feature type="domain" description="GED" evidence="4">
    <location>
        <begin position="577"/>
        <end position="668"/>
    </location>
</feature>
<dbReference type="GO" id="GO:0008017">
    <property type="term" value="F:microtubule binding"/>
    <property type="evidence" value="ECO:0007669"/>
    <property type="project" value="TreeGrafter"/>
</dbReference>
<feature type="compositionally biased region" description="Low complexity" evidence="3">
    <location>
        <begin position="735"/>
        <end position="749"/>
    </location>
</feature>
<name>A0A1D2JDF8_PARBR</name>
<evidence type="ECO:0000313" key="5">
    <source>
        <dbReference type="EMBL" id="ODH27075.1"/>
    </source>
</evidence>
<dbReference type="GO" id="GO:0016020">
    <property type="term" value="C:membrane"/>
    <property type="evidence" value="ECO:0007669"/>
    <property type="project" value="TreeGrafter"/>
</dbReference>
<dbReference type="SMART" id="SM00053">
    <property type="entry name" value="DYNc"/>
    <property type="match status" value="1"/>
</dbReference>
<sequence>MDTFDTSSLHLLQSKGQREFLDGLDELRDLGFRRRLALPQVVICGDQNSGKSSVFEALTGVALPTSNGLCTRFATEVILRRSNESSASVKIRPGPDAAPDHRHKLGIFARSHNWLQDIPKLFSEARLIMGLISDGRYSLDILQLEVSGPSLPDLTVVDLPGLINSPGMHQTMEDVALVQNLTEAYMRNPRSIILAIVSAENSISQQLVLRMTKSCSPRTMAIITKPDTLQPGSASEESFFARARNQDTPLRLGWHVLMNNDTTEKRSRHFKRDDMENLFLSTSMPWKTLSPNCTGIESLRSRLTKILLGQVESQLSSLSAELQQDLETSRTLMAKLGPDRKSDTAQRLYLTTIAERFQALSRSATAGDYQDSYFRYHPQTSVRRLRSIIRNWAEDFAADMEDRGHSYNIYDDTTQEGVDQAPVQITPDYPQPVGRSSFINGLSQLLSQKENRESNGLVNSQAVGELFIRYSIKWTSMAKAHVYELWKKVKLFLDDLLHHIAGAEVGEAILRELLDQEMSDRLKELNNKIEELAAPYKRVIPATLSRKLTAKIHRLRTLNGSNGIDEFQDEGSDTSVYYEILDCMETYYAVALPVFIDNVAGLAVENCLIENLENILSPSKIVQLSNEKIERIAADSEDTQIARRHLVSKVRVLDHAVKACQRCEMTGLQSSTQNYRESSKDNPTSVLISDIPDPSPTDESQTPETSPSETPNLPKPPNYVEDKSKGQDDVSTQRSRSSGESGRSISEISQTDITTLSPIDSISMPPQSPSITSSSTNSQKGSLLKLPGRPSLRKRIYKSKPTAESEDKPGRKRKSDTSKKTSPSAAPNYLIYSSVRSVKTTSSSKHVEPIPLPNNCSFYYYSI</sequence>
<feature type="compositionally biased region" description="Low complexity" evidence="3">
    <location>
        <begin position="757"/>
        <end position="778"/>
    </location>
</feature>
<feature type="compositionally biased region" description="Basic and acidic residues" evidence="3">
    <location>
        <begin position="801"/>
        <end position="819"/>
    </location>
</feature>
<evidence type="ECO:0000256" key="2">
    <source>
        <dbReference type="ARBA" id="ARBA00023134"/>
    </source>
</evidence>
<reference evidence="5 6" key="1">
    <citation type="submission" date="2016-06" db="EMBL/GenBank/DDBJ databases">
        <authorList>
            <person name="Kjaerup R.B."/>
            <person name="Dalgaard T.S."/>
            <person name="Juul-Madsen H.R."/>
        </authorList>
    </citation>
    <scope>NUCLEOTIDE SEQUENCE [LARGE SCALE GENOMIC DNA]</scope>
    <source>
        <strain evidence="5 6">Pb300</strain>
    </source>
</reference>
<protein>
    <recommendedName>
        <fullName evidence="4">GED domain-containing protein</fullName>
    </recommendedName>
</protein>
<dbReference type="GO" id="GO:0000266">
    <property type="term" value="P:mitochondrial fission"/>
    <property type="evidence" value="ECO:0007669"/>
    <property type="project" value="TreeGrafter"/>
</dbReference>
<dbReference type="Gene3D" id="3.40.50.300">
    <property type="entry name" value="P-loop containing nucleotide triphosphate hydrolases"/>
    <property type="match status" value="1"/>
</dbReference>
<dbReference type="InterPro" id="IPR020850">
    <property type="entry name" value="GED_dom"/>
</dbReference>
<dbReference type="GO" id="GO:0005525">
    <property type="term" value="F:GTP binding"/>
    <property type="evidence" value="ECO:0007669"/>
    <property type="project" value="InterPro"/>
</dbReference>
<organism evidence="5 6">
    <name type="scientific">Paracoccidioides brasiliensis</name>
    <dbReference type="NCBI Taxonomy" id="121759"/>
    <lineage>
        <taxon>Eukaryota</taxon>
        <taxon>Fungi</taxon>
        <taxon>Dikarya</taxon>
        <taxon>Ascomycota</taxon>
        <taxon>Pezizomycotina</taxon>
        <taxon>Eurotiomycetes</taxon>
        <taxon>Eurotiomycetidae</taxon>
        <taxon>Onygenales</taxon>
        <taxon>Ajellomycetaceae</taxon>
        <taxon>Paracoccidioides</taxon>
    </lineage>
</organism>
<evidence type="ECO:0000256" key="3">
    <source>
        <dbReference type="SAM" id="MobiDB-lite"/>
    </source>
</evidence>
<evidence type="ECO:0000259" key="4">
    <source>
        <dbReference type="PROSITE" id="PS51388"/>
    </source>
</evidence>
<feature type="region of interest" description="Disordered" evidence="3">
    <location>
        <begin position="669"/>
        <end position="829"/>
    </location>
</feature>
<keyword evidence="2" id="KW-0342">GTP-binding</keyword>
<dbReference type="Pfam" id="PF00350">
    <property type="entry name" value="Dynamin_N"/>
    <property type="match status" value="1"/>
</dbReference>
<dbReference type="CDD" id="cd08771">
    <property type="entry name" value="DLP_1"/>
    <property type="match status" value="1"/>
</dbReference>
<dbReference type="GO" id="GO:0005739">
    <property type="term" value="C:mitochondrion"/>
    <property type="evidence" value="ECO:0007669"/>
    <property type="project" value="TreeGrafter"/>
</dbReference>
<dbReference type="InterPro" id="IPR000375">
    <property type="entry name" value="Dynamin_stalk"/>
</dbReference>
<evidence type="ECO:0000256" key="1">
    <source>
        <dbReference type="ARBA" id="ARBA00022741"/>
    </source>
</evidence>
<dbReference type="GO" id="GO:0006897">
    <property type="term" value="P:endocytosis"/>
    <property type="evidence" value="ECO:0007669"/>
    <property type="project" value="TreeGrafter"/>
</dbReference>
<dbReference type="Pfam" id="PF01031">
    <property type="entry name" value="Dynamin_M"/>
    <property type="match status" value="1"/>
</dbReference>
<accession>A0A1D2JDF8</accession>
<dbReference type="VEuPathDB" id="FungiDB:PADG_07568"/>
<proteinExistence type="predicted"/>
<dbReference type="PANTHER" id="PTHR11566:SF21">
    <property type="entry name" value="DYNAMIN RELATED PROTEIN 1, ISOFORM A"/>
    <property type="match status" value="1"/>
</dbReference>
<keyword evidence="1" id="KW-0547">Nucleotide-binding</keyword>
<dbReference type="AlphaFoldDB" id="A0A1D2JDF8"/>
<dbReference type="PRINTS" id="PR00195">
    <property type="entry name" value="DYNAMIN"/>
</dbReference>
<dbReference type="Proteomes" id="UP000242814">
    <property type="component" value="Unassembled WGS sequence"/>
</dbReference>
<dbReference type="PANTHER" id="PTHR11566">
    <property type="entry name" value="DYNAMIN"/>
    <property type="match status" value="1"/>
</dbReference>
<dbReference type="InterPro" id="IPR027417">
    <property type="entry name" value="P-loop_NTPase"/>
</dbReference>